<accession>A0A5C3NM54</accession>
<proteinExistence type="predicted"/>
<protein>
    <submittedName>
        <fullName evidence="2">Metallo-dependent phosphatase</fullName>
    </submittedName>
</protein>
<gene>
    <name evidence="2" type="ORF">OE88DRAFT_1653171</name>
</gene>
<name>A0A5C3NM54_9AGAM</name>
<dbReference type="Pfam" id="PF00149">
    <property type="entry name" value="Metallophos"/>
    <property type="match status" value="1"/>
</dbReference>
<evidence type="ECO:0000313" key="3">
    <source>
        <dbReference type="Proteomes" id="UP000305948"/>
    </source>
</evidence>
<sequence>MSLDALINRLEPTAFEQFKADPLRFLARRAYAFSTRWRRAHMPNSNTPVRVVCISDTHSHHQELPPLVDGDILIHAGDLTNSGTEQELYSALQWLADQPHPHKIFIAGNHDKALIGTNPERAAILSAFPSLTYLEESSLTLNVRGRTLVVYGSPLTPKHGSWPFQYPRSAPEQAHWSQIPLHTDILVTHGPPAHHCDLGSGCASLLAALWAVRPRLHVFGHIHAARGVEHLAWSSAQAAYERLCAGRGRWWDLFVIILGIWRTALLSTTLVNAASLGGFKDEKRRPPIAVDI</sequence>
<dbReference type="CDD" id="cd07379">
    <property type="entry name" value="MPP_239FB"/>
    <property type="match status" value="1"/>
</dbReference>
<dbReference type="Proteomes" id="UP000305948">
    <property type="component" value="Unassembled WGS sequence"/>
</dbReference>
<dbReference type="EMBL" id="ML213505">
    <property type="protein sequence ID" value="TFK54711.1"/>
    <property type="molecule type" value="Genomic_DNA"/>
</dbReference>
<dbReference type="PANTHER" id="PTHR12905">
    <property type="entry name" value="METALLOPHOSPHOESTERASE"/>
    <property type="match status" value="1"/>
</dbReference>
<dbReference type="InterPro" id="IPR051693">
    <property type="entry name" value="UPF0046_metallophosphoest"/>
</dbReference>
<dbReference type="OrthoDB" id="630188at2759"/>
<dbReference type="InterPro" id="IPR029052">
    <property type="entry name" value="Metallo-depent_PP-like"/>
</dbReference>
<reference evidence="2 3" key="1">
    <citation type="journal article" date="2019" name="Nat. Ecol. Evol.">
        <title>Megaphylogeny resolves global patterns of mushroom evolution.</title>
        <authorList>
            <person name="Varga T."/>
            <person name="Krizsan K."/>
            <person name="Foldi C."/>
            <person name="Dima B."/>
            <person name="Sanchez-Garcia M."/>
            <person name="Sanchez-Ramirez S."/>
            <person name="Szollosi G.J."/>
            <person name="Szarkandi J.G."/>
            <person name="Papp V."/>
            <person name="Albert L."/>
            <person name="Andreopoulos W."/>
            <person name="Angelini C."/>
            <person name="Antonin V."/>
            <person name="Barry K.W."/>
            <person name="Bougher N.L."/>
            <person name="Buchanan P."/>
            <person name="Buyck B."/>
            <person name="Bense V."/>
            <person name="Catcheside P."/>
            <person name="Chovatia M."/>
            <person name="Cooper J."/>
            <person name="Damon W."/>
            <person name="Desjardin D."/>
            <person name="Finy P."/>
            <person name="Geml J."/>
            <person name="Haridas S."/>
            <person name="Hughes K."/>
            <person name="Justo A."/>
            <person name="Karasinski D."/>
            <person name="Kautmanova I."/>
            <person name="Kiss B."/>
            <person name="Kocsube S."/>
            <person name="Kotiranta H."/>
            <person name="LaButti K.M."/>
            <person name="Lechner B.E."/>
            <person name="Liimatainen K."/>
            <person name="Lipzen A."/>
            <person name="Lukacs Z."/>
            <person name="Mihaltcheva S."/>
            <person name="Morgado L.N."/>
            <person name="Niskanen T."/>
            <person name="Noordeloos M.E."/>
            <person name="Ohm R.A."/>
            <person name="Ortiz-Santana B."/>
            <person name="Ovrebo C."/>
            <person name="Racz N."/>
            <person name="Riley R."/>
            <person name="Savchenko A."/>
            <person name="Shiryaev A."/>
            <person name="Soop K."/>
            <person name="Spirin V."/>
            <person name="Szebenyi C."/>
            <person name="Tomsovsky M."/>
            <person name="Tulloss R.E."/>
            <person name="Uehling J."/>
            <person name="Grigoriev I.V."/>
            <person name="Vagvolgyi C."/>
            <person name="Papp T."/>
            <person name="Martin F.M."/>
            <person name="Miettinen O."/>
            <person name="Hibbett D.S."/>
            <person name="Nagy L.G."/>
        </authorList>
    </citation>
    <scope>NUCLEOTIDE SEQUENCE [LARGE SCALE GENOMIC DNA]</scope>
    <source>
        <strain evidence="2 3">OMC1185</strain>
    </source>
</reference>
<dbReference type="PANTHER" id="PTHR12905:SF28">
    <property type="entry name" value="RHAMNOGALACTURONATE LYASE C-RELATED"/>
    <property type="match status" value="1"/>
</dbReference>
<dbReference type="SUPFAM" id="SSF56300">
    <property type="entry name" value="Metallo-dependent phosphatases"/>
    <property type="match status" value="1"/>
</dbReference>
<dbReference type="GO" id="GO:0016787">
    <property type="term" value="F:hydrolase activity"/>
    <property type="evidence" value="ECO:0007669"/>
    <property type="project" value="InterPro"/>
</dbReference>
<keyword evidence="3" id="KW-1185">Reference proteome</keyword>
<dbReference type="InterPro" id="IPR004843">
    <property type="entry name" value="Calcineurin-like_PHP"/>
</dbReference>
<feature type="domain" description="Calcineurin-like phosphoesterase" evidence="1">
    <location>
        <begin position="50"/>
        <end position="224"/>
    </location>
</feature>
<evidence type="ECO:0000313" key="2">
    <source>
        <dbReference type="EMBL" id="TFK54711.1"/>
    </source>
</evidence>
<dbReference type="AlphaFoldDB" id="A0A5C3NM54"/>
<dbReference type="Gene3D" id="3.60.21.10">
    <property type="match status" value="1"/>
</dbReference>
<evidence type="ECO:0000259" key="1">
    <source>
        <dbReference type="Pfam" id="PF00149"/>
    </source>
</evidence>
<organism evidence="2 3">
    <name type="scientific">Heliocybe sulcata</name>
    <dbReference type="NCBI Taxonomy" id="5364"/>
    <lineage>
        <taxon>Eukaryota</taxon>
        <taxon>Fungi</taxon>
        <taxon>Dikarya</taxon>
        <taxon>Basidiomycota</taxon>
        <taxon>Agaricomycotina</taxon>
        <taxon>Agaricomycetes</taxon>
        <taxon>Gloeophyllales</taxon>
        <taxon>Gloeophyllaceae</taxon>
        <taxon>Heliocybe</taxon>
    </lineage>
</organism>